<gene>
    <name evidence="2" type="ORF">B0H63DRAFT_444098</name>
</gene>
<feature type="compositionally biased region" description="Basic and acidic residues" evidence="1">
    <location>
        <begin position="435"/>
        <end position="444"/>
    </location>
</feature>
<evidence type="ECO:0000256" key="1">
    <source>
        <dbReference type="SAM" id="MobiDB-lite"/>
    </source>
</evidence>
<reference evidence="2" key="1">
    <citation type="journal article" date="2023" name="Mol. Phylogenet. Evol.">
        <title>Genome-scale phylogeny and comparative genomics of the fungal order Sordariales.</title>
        <authorList>
            <person name="Hensen N."/>
            <person name="Bonometti L."/>
            <person name="Westerberg I."/>
            <person name="Brannstrom I.O."/>
            <person name="Guillou S."/>
            <person name="Cros-Aarteil S."/>
            <person name="Calhoun S."/>
            <person name="Haridas S."/>
            <person name="Kuo A."/>
            <person name="Mondo S."/>
            <person name="Pangilinan J."/>
            <person name="Riley R."/>
            <person name="LaButti K."/>
            <person name="Andreopoulos B."/>
            <person name="Lipzen A."/>
            <person name="Chen C."/>
            <person name="Yan M."/>
            <person name="Daum C."/>
            <person name="Ng V."/>
            <person name="Clum A."/>
            <person name="Steindorff A."/>
            <person name="Ohm R.A."/>
            <person name="Martin F."/>
            <person name="Silar P."/>
            <person name="Natvig D.O."/>
            <person name="Lalanne C."/>
            <person name="Gautier V."/>
            <person name="Ament-Velasquez S.L."/>
            <person name="Kruys A."/>
            <person name="Hutchinson M.I."/>
            <person name="Powell A.J."/>
            <person name="Barry K."/>
            <person name="Miller A.N."/>
            <person name="Grigoriev I.V."/>
            <person name="Debuchy R."/>
            <person name="Gladieux P."/>
            <person name="Hiltunen Thoren M."/>
            <person name="Johannesson H."/>
        </authorList>
    </citation>
    <scope>NUCLEOTIDE SEQUENCE</scope>
    <source>
        <strain evidence="2">CBS 232.78</strain>
    </source>
</reference>
<accession>A0AAE0U7X8</accession>
<keyword evidence="3" id="KW-1185">Reference proteome</keyword>
<comment type="caution">
    <text evidence="2">The sequence shown here is derived from an EMBL/GenBank/DDBJ whole genome shotgun (WGS) entry which is preliminary data.</text>
</comment>
<dbReference type="AlphaFoldDB" id="A0AAE0U7X8"/>
<proteinExistence type="predicted"/>
<evidence type="ECO:0000313" key="2">
    <source>
        <dbReference type="EMBL" id="KAK3393895.1"/>
    </source>
</evidence>
<feature type="region of interest" description="Disordered" evidence="1">
    <location>
        <begin position="424"/>
        <end position="449"/>
    </location>
</feature>
<name>A0AAE0U7X8_9PEZI</name>
<evidence type="ECO:0000313" key="3">
    <source>
        <dbReference type="Proteomes" id="UP001285441"/>
    </source>
</evidence>
<feature type="compositionally biased region" description="Low complexity" evidence="1">
    <location>
        <begin position="84"/>
        <end position="94"/>
    </location>
</feature>
<dbReference type="Proteomes" id="UP001285441">
    <property type="component" value="Unassembled WGS sequence"/>
</dbReference>
<feature type="region of interest" description="Disordered" evidence="1">
    <location>
        <begin position="84"/>
        <end position="124"/>
    </location>
</feature>
<organism evidence="2 3">
    <name type="scientific">Podospora didyma</name>
    <dbReference type="NCBI Taxonomy" id="330526"/>
    <lineage>
        <taxon>Eukaryota</taxon>
        <taxon>Fungi</taxon>
        <taxon>Dikarya</taxon>
        <taxon>Ascomycota</taxon>
        <taxon>Pezizomycotina</taxon>
        <taxon>Sordariomycetes</taxon>
        <taxon>Sordariomycetidae</taxon>
        <taxon>Sordariales</taxon>
        <taxon>Podosporaceae</taxon>
        <taxon>Podospora</taxon>
    </lineage>
</organism>
<reference evidence="2" key="2">
    <citation type="submission" date="2023-06" db="EMBL/GenBank/DDBJ databases">
        <authorList>
            <consortium name="Lawrence Berkeley National Laboratory"/>
            <person name="Haridas S."/>
            <person name="Hensen N."/>
            <person name="Bonometti L."/>
            <person name="Westerberg I."/>
            <person name="Brannstrom I.O."/>
            <person name="Guillou S."/>
            <person name="Cros-Aarteil S."/>
            <person name="Calhoun S."/>
            <person name="Kuo A."/>
            <person name="Mondo S."/>
            <person name="Pangilinan J."/>
            <person name="Riley R."/>
            <person name="LaButti K."/>
            <person name="Andreopoulos B."/>
            <person name="Lipzen A."/>
            <person name="Chen C."/>
            <person name="Yanf M."/>
            <person name="Daum C."/>
            <person name="Ng V."/>
            <person name="Clum A."/>
            <person name="Steindorff A."/>
            <person name="Ohm R."/>
            <person name="Martin F."/>
            <person name="Silar P."/>
            <person name="Natvig D."/>
            <person name="Lalanne C."/>
            <person name="Gautier V."/>
            <person name="Ament-velasquez S.L."/>
            <person name="Kruys A."/>
            <person name="Hutchinson M.I."/>
            <person name="Powell A.J."/>
            <person name="Barry K."/>
            <person name="Miller A.N."/>
            <person name="Grigoriev I.V."/>
            <person name="Debuchy R."/>
            <person name="Gladieux P."/>
            <person name="Thoren M.H."/>
            <person name="Johannesson H."/>
        </authorList>
    </citation>
    <scope>NUCLEOTIDE SEQUENCE</scope>
    <source>
        <strain evidence="2">CBS 232.78</strain>
    </source>
</reference>
<dbReference type="EMBL" id="JAULSW010000001">
    <property type="protein sequence ID" value="KAK3393895.1"/>
    <property type="molecule type" value="Genomic_DNA"/>
</dbReference>
<sequence>MVYDGQDRSSEFVCGALGLGSAAVFDINDQTRGKWDEIIASAKKRTRLFRNPPITDAARAKWDRIIAAAAAKNKKDALLSRNSISSDAANQSSHSSEDTSTAIKSYNKGGEAQPRSGGGSGEGILLPRYELSRRAGEPSTIALPGQYVRRRYSTSPITSHYRRATPELPNLELPLGSDLTVGYATRVDRSRRSHEPREYVAAQSCKHQFAYPRPPVLFYPIRHGGRFQPYSPRRTRMVQLYWHDTDESDGSSERATAVWTRARHLYGLCHESRALALGRYGQPSRNWVPFNPGVDSIQFQTDDVRRHNVIYYRSVLQIDDIADRAWLARIENVTIQCKSRWVTACSYPRADKRQHARFVRFAREYMPNLRHLAIVLAPTGDCMMHDSDPTGLTSSPRNGPNNGNTMVIYSTVILGALDSLHEEGVTATAETQRQQQDDDHHEEPSASSSARVIVPFAKLKTFSLVIDRPRRQRATHDRGCTSWWANGAELIDHIPYVTDGSLPDLSGFETYRRQVRQWVIYDRDTTPMCPIA</sequence>
<protein>
    <submittedName>
        <fullName evidence="2">Uncharacterized protein</fullName>
    </submittedName>
</protein>